<organism evidence="2 3">
    <name type="scientific">Rhodococcus erythropolis (strain PR4 / NBRC 100887)</name>
    <dbReference type="NCBI Taxonomy" id="234621"/>
    <lineage>
        <taxon>Bacteria</taxon>
        <taxon>Bacillati</taxon>
        <taxon>Actinomycetota</taxon>
        <taxon>Actinomycetes</taxon>
        <taxon>Mycobacteriales</taxon>
        <taxon>Nocardiaceae</taxon>
        <taxon>Rhodococcus</taxon>
        <taxon>Rhodococcus erythropolis group</taxon>
    </lineage>
</organism>
<dbReference type="Gene3D" id="3.40.1360.10">
    <property type="match status" value="1"/>
</dbReference>
<dbReference type="eggNOG" id="COG0358">
    <property type="taxonomic scope" value="Bacteria"/>
</dbReference>
<dbReference type="CDD" id="cd01029">
    <property type="entry name" value="TOPRIM_primases"/>
    <property type="match status" value="1"/>
</dbReference>
<dbReference type="Pfam" id="PF13155">
    <property type="entry name" value="Toprim_2"/>
    <property type="match status" value="1"/>
</dbReference>
<evidence type="ECO:0000313" key="2">
    <source>
        <dbReference type="EMBL" id="BAH32760.1"/>
    </source>
</evidence>
<reference evidence="2 3" key="2">
    <citation type="journal article" date="2006" name="Environ. Microbiol.">
        <title>Sequence analysis of three plasmids harboured in Rhodococcus erythropolis strain PR4.</title>
        <authorList>
            <person name="Sekine M."/>
            <person name="Tanikawa S."/>
            <person name="Omata S."/>
            <person name="Saito M."/>
            <person name="Fujisawa T."/>
            <person name="Tsukatani N."/>
            <person name="Tajima T."/>
            <person name="Sekigawa T."/>
            <person name="Kosugi H."/>
            <person name="Matsuo Y."/>
            <person name="Nishiko R."/>
            <person name="Imamura K."/>
            <person name="Ito M."/>
            <person name="Narita H."/>
            <person name="Tago S."/>
            <person name="Fujita N."/>
            <person name="Harayama S."/>
        </authorList>
    </citation>
    <scope>NUCLEOTIDE SEQUENCE [LARGE SCALE GENOMIC DNA]</scope>
    <source>
        <strain evidence="3">PR4 / NBRC 100887</strain>
    </source>
</reference>
<dbReference type="SUPFAM" id="SSF52540">
    <property type="entry name" value="P-loop containing nucleoside triphosphate hydrolases"/>
    <property type="match status" value="1"/>
</dbReference>
<gene>
    <name evidence="2" type="ordered locus">RER_20520</name>
</gene>
<dbReference type="Proteomes" id="UP000002204">
    <property type="component" value="Chromosome"/>
</dbReference>
<reference evidence="3" key="1">
    <citation type="submission" date="2005-03" db="EMBL/GenBank/DDBJ databases">
        <title>Comparison of the complete genome sequences of Rhodococcus erythropolis PR4 and Rhodococcus opacus B4.</title>
        <authorList>
            <person name="Takarada H."/>
            <person name="Sekine M."/>
            <person name="Hosoyama A."/>
            <person name="Yamada R."/>
            <person name="Fujisawa T."/>
            <person name="Omata S."/>
            <person name="Shimizu A."/>
            <person name="Tsukatani N."/>
            <person name="Tanikawa S."/>
            <person name="Fujita N."/>
            <person name="Harayama S."/>
        </authorList>
    </citation>
    <scope>NUCLEOTIDE SEQUENCE [LARGE SCALE GENOMIC DNA]</scope>
    <source>
        <strain evidence="3">PR4 / NBRC 100887</strain>
    </source>
</reference>
<evidence type="ECO:0000313" key="3">
    <source>
        <dbReference type="Proteomes" id="UP000002204"/>
    </source>
</evidence>
<protein>
    <recommendedName>
        <fullName evidence="4">Toprim domain-containing protein</fullName>
    </recommendedName>
</protein>
<dbReference type="InterPro" id="IPR027417">
    <property type="entry name" value="P-loop_NTPase"/>
</dbReference>
<name>C0ZWM5_RHOE4</name>
<dbReference type="RefSeq" id="WP_020907021.1">
    <property type="nucleotide sequence ID" value="NC_012490.1"/>
</dbReference>
<feature type="region of interest" description="Disordered" evidence="1">
    <location>
        <begin position="603"/>
        <end position="632"/>
    </location>
</feature>
<dbReference type="KEGG" id="rer:RER_20520"/>
<dbReference type="InterPro" id="IPR034154">
    <property type="entry name" value="TOPRIM_DnaG/twinkle"/>
</dbReference>
<dbReference type="HOGENOM" id="CLU_409871_0_0_11"/>
<dbReference type="SUPFAM" id="SSF56731">
    <property type="entry name" value="DNA primase core"/>
    <property type="match status" value="1"/>
</dbReference>
<evidence type="ECO:0008006" key="4">
    <source>
        <dbReference type="Google" id="ProtNLM"/>
    </source>
</evidence>
<dbReference type="eggNOG" id="COG0467">
    <property type="taxonomic scope" value="Bacteria"/>
</dbReference>
<dbReference type="AlphaFoldDB" id="C0ZWM5"/>
<dbReference type="EMBL" id="AP008957">
    <property type="protein sequence ID" value="BAH32760.1"/>
    <property type="molecule type" value="Genomic_DNA"/>
</dbReference>
<proteinExistence type="predicted"/>
<dbReference type="Pfam" id="PF13481">
    <property type="entry name" value="AAA_25"/>
    <property type="match status" value="1"/>
</dbReference>
<sequence>MIAYQRVTDKFREHGLNVRELSAGRASAQAPGHSAADLSITITDNGFDRVLVHSHAGEDLVDVLSAVGLSATDLFNEPSGSTYEYPDGRQVHRSPAKRFRQTGNTTGSKLYRTDLTADVIYLVEGENDVHALETLGVAATCTAMGAGKAHLADLTPLHGKTVVVVRDKDEAGRRHADQVVGLLDGVATVGVVEAKAGKDAADHVAAGFGVDEFLPVDDPGAPERSVPRRLVPTLASDVKIKRVRWTFENWIVLGALNLLAGREGLGKSTLAVWIAAKVTQGTLPGELFGKPRHVIYLATEDDPAFTVAPRLKAAGADLDRVLFLSVHTETSTEGVVSLPSDMAELERVIAEHDVALVVLDAATSVMDAKLDGHDDRKVRQFLEPLAQSAGRLDYSVLGICHFGKRDGVDTGKLILGSVAWSQVARSVLAVALNDETGDLVITNTKKNLAPDTKSAAARVVSQSVVTDDGGTEVGRIEWLGETDVDARDLLEGGDENGDRADWSEAENWLFDYLTQEGRASAKKLKADALAVGIKDHSVKRAARKLKVVYSDEGFPRTSVWSLPLLEQSTPVHVPTVPTVPTEVDLQEHIVPTDSLLEQPLLQSEQSEQLEQSELHGPTGVPTAPASSGRTNVWLGSGEPIQSLCPDCSAPLGKTGRCVPCILADVS</sequence>
<dbReference type="Gene3D" id="3.40.50.300">
    <property type="entry name" value="P-loop containing nucleotide triphosphate hydrolases"/>
    <property type="match status" value="1"/>
</dbReference>
<evidence type="ECO:0000256" key="1">
    <source>
        <dbReference type="SAM" id="MobiDB-lite"/>
    </source>
</evidence>
<accession>C0ZWM5</accession>